<feature type="domain" description="AMP-binding enzyme C-terminal" evidence="6">
    <location>
        <begin position="412"/>
        <end position="490"/>
    </location>
</feature>
<dbReference type="EMBL" id="OC855301">
    <property type="protein sequence ID" value="CAD7621714.1"/>
    <property type="molecule type" value="Genomic_DNA"/>
</dbReference>
<keyword evidence="2" id="KW-0436">Ligase</keyword>
<dbReference type="GO" id="GO:0003987">
    <property type="term" value="F:acetate-CoA ligase activity"/>
    <property type="evidence" value="ECO:0007669"/>
    <property type="project" value="UniProtKB-EC"/>
</dbReference>
<sequence>MSVTVELVTVMLACARIGAIHSVIFAGFSAESLADRIIDANCVVLVTSDGAFRAKKFLPLKSIADSALNICKQMNHKMMACIVNPHLNLNGNDINDVLNNNIENKCGINWDSNVDILWTDVMTNVCDYCEPEWMGAEDPLFILYTSGSTGKPKGIVHTIGGYLLYSYITFKYVFNYTDGDVFFSTADLGWITGHTFNVYGSLANGCSIVLFEGTPTHPNPGHIWHIIDKWRVNAFNTAPTLIRSLMKFGDHYVKQYSRQTLKVLGTAGEPINPEAWLWFWEVVGDRRCPVVDNYWQTETGGPMLTCLPAATPMKPGSATLPFFGVIPAILNSEGRELEGPAVGQLVMKNPWPGIARTIDGKHQLYEMTYFQKFRGYYCTGDGVQRDADGYYWMTGRNDDTLNVSGHLLSTVEVETAVVEHRAVSEAAAVSAPHPIKGQCIHVFVVLNNGFEMTADLELDIKRRVRNKIGALADPDVIHAVSSFPKIKSGKIMRRILTKVAQNDRQLGDTSTMADELIVEQLFNTRGIKSY</sequence>
<dbReference type="OrthoDB" id="1706066at2759"/>
<dbReference type="Gene3D" id="3.30.300.30">
    <property type="match status" value="1"/>
</dbReference>
<protein>
    <recommendedName>
        <fullName evidence="1">acetate--CoA ligase</fullName>
        <ecNumber evidence="1">6.2.1.1</ecNumber>
    </recommendedName>
</protein>
<dbReference type="SUPFAM" id="SSF56801">
    <property type="entry name" value="Acetyl-CoA synthetase-like"/>
    <property type="match status" value="1"/>
</dbReference>
<evidence type="ECO:0000256" key="3">
    <source>
        <dbReference type="ARBA" id="ARBA00022741"/>
    </source>
</evidence>
<dbReference type="InterPro" id="IPR042099">
    <property type="entry name" value="ANL_N_sf"/>
</dbReference>
<evidence type="ECO:0000259" key="6">
    <source>
        <dbReference type="Pfam" id="PF13193"/>
    </source>
</evidence>
<keyword evidence="8" id="KW-1185">Reference proteome</keyword>
<dbReference type="EMBL" id="CAJPIZ010000726">
    <property type="protein sequence ID" value="CAG2102144.1"/>
    <property type="molecule type" value="Genomic_DNA"/>
</dbReference>
<evidence type="ECO:0000256" key="1">
    <source>
        <dbReference type="ARBA" id="ARBA00013275"/>
    </source>
</evidence>
<dbReference type="GO" id="GO:0005524">
    <property type="term" value="F:ATP binding"/>
    <property type="evidence" value="ECO:0007669"/>
    <property type="project" value="UniProtKB-KW"/>
</dbReference>
<dbReference type="InterPro" id="IPR020845">
    <property type="entry name" value="AMP-binding_CS"/>
</dbReference>
<evidence type="ECO:0000313" key="8">
    <source>
        <dbReference type="Proteomes" id="UP000759131"/>
    </source>
</evidence>
<dbReference type="InterPro" id="IPR045851">
    <property type="entry name" value="AMP-bd_C_sf"/>
</dbReference>
<keyword evidence="3" id="KW-0547">Nucleotide-binding</keyword>
<name>A0A7R9PVT5_9ACAR</name>
<dbReference type="NCBIfam" id="NF001208">
    <property type="entry name" value="PRK00174.1"/>
    <property type="match status" value="1"/>
</dbReference>
<dbReference type="Proteomes" id="UP000759131">
    <property type="component" value="Unassembled WGS sequence"/>
</dbReference>
<keyword evidence="4" id="KW-0067">ATP-binding</keyword>
<reference evidence="7" key="1">
    <citation type="submission" date="2020-11" db="EMBL/GenBank/DDBJ databases">
        <authorList>
            <person name="Tran Van P."/>
        </authorList>
    </citation>
    <scope>NUCLEOTIDE SEQUENCE</scope>
</reference>
<dbReference type="AlphaFoldDB" id="A0A7R9PVT5"/>
<proteinExistence type="predicted"/>
<dbReference type="InterPro" id="IPR000873">
    <property type="entry name" value="AMP-dep_synth/lig_dom"/>
</dbReference>
<evidence type="ECO:0000259" key="5">
    <source>
        <dbReference type="Pfam" id="PF00501"/>
    </source>
</evidence>
<evidence type="ECO:0000313" key="7">
    <source>
        <dbReference type="EMBL" id="CAD7621714.1"/>
    </source>
</evidence>
<dbReference type="InterPro" id="IPR025110">
    <property type="entry name" value="AMP-bd_C"/>
</dbReference>
<dbReference type="PANTHER" id="PTHR24095">
    <property type="entry name" value="ACETYL-COENZYME A SYNTHETASE"/>
    <property type="match status" value="1"/>
</dbReference>
<dbReference type="Pfam" id="PF13193">
    <property type="entry name" value="AMP-binding_C"/>
    <property type="match status" value="1"/>
</dbReference>
<organism evidence="7">
    <name type="scientific">Medioppia subpectinata</name>
    <dbReference type="NCBI Taxonomy" id="1979941"/>
    <lineage>
        <taxon>Eukaryota</taxon>
        <taxon>Metazoa</taxon>
        <taxon>Ecdysozoa</taxon>
        <taxon>Arthropoda</taxon>
        <taxon>Chelicerata</taxon>
        <taxon>Arachnida</taxon>
        <taxon>Acari</taxon>
        <taxon>Acariformes</taxon>
        <taxon>Sarcoptiformes</taxon>
        <taxon>Oribatida</taxon>
        <taxon>Brachypylina</taxon>
        <taxon>Oppioidea</taxon>
        <taxon>Oppiidae</taxon>
        <taxon>Medioppia</taxon>
    </lineage>
</organism>
<feature type="domain" description="AMP-dependent synthetase/ligase" evidence="5">
    <location>
        <begin position="4"/>
        <end position="351"/>
    </location>
</feature>
<evidence type="ECO:0000256" key="2">
    <source>
        <dbReference type="ARBA" id="ARBA00022598"/>
    </source>
</evidence>
<dbReference type="Pfam" id="PF00501">
    <property type="entry name" value="AMP-binding"/>
    <property type="match status" value="1"/>
</dbReference>
<dbReference type="PROSITE" id="PS00455">
    <property type="entry name" value="AMP_BINDING"/>
    <property type="match status" value="1"/>
</dbReference>
<evidence type="ECO:0000256" key="4">
    <source>
        <dbReference type="ARBA" id="ARBA00022840"/>
    </source>
</evidence>
<gene>
    <name evidence="7" type="ORF">OSB1V03_LOCUS2184</name>
</gene>
<dbReference type="PANTHER" id="PTHR24095:SF244">
    <property type="entry name" value="ACETYL-COENZYME A SYNTHETASE"/>
    <property type="match status" value="1"/>
</dbReference>
<dbReference type="EC" id="6.2.1.1" evidence="1"/>
<dbReference type="GO" id="GO:0006085">
    <property type="term" value="P:acetyl-CoA biosynthetic process"/>
    <property type="evidence" value="ECO:0007669"/>
    <property type="project" value="TreeGrafter"/>
</dbReference>
<dbReference type="Gene3D" id="3.40.50.12780">
    <property type="entry name" value="N-terminal domain of ligase-like"/>
    <property type="match status" value="1"/>
</dbReference>
<accession>A0A7R9PVT5</accession>